<dbReference type="PANTHER" id="PTHR34989:SF1">
    <property type="entry name" value="PROTEIN HDED"/>
    <property type="match status" value="1"/>
</dbReference>
<dbReference type="InterPro" id="IPR005325">
    <property type="entry name" value="DUF308_memb"/>
</dbReference>
<keyword evidence="3" id="KW-1185">Reference proteome</keyword>
<feature type="transmembrane region" description="Helical" evidence="1">
    <location>
        <begin position="93"/>
        <end position="116"/>
    </location>
</feature>
<dbReference type="GO" id="GO:0005886">
    <property type="term" value="C:plasma membrane"/>
    <property type="evidence" value="ECO:0007669"/>
    <property type="project" value="TreeGrafter"/>
</dbReference>
<dbReference type="PANTHER" id="PTHR34989">
    <property type="entry name" value="PROTEIN HDED"/>
    <property type="match status" value="1"/>
</dbReference>
<accession>A0A931FR77</accession>
<evidence type="ECO:0000313" key="2">
    <source>
        <dbReference type="EMBL" id="MBF9235447.1"/>
    </source>
</evidence>
<dbReference type="RefSeq" id="WP_196273441.1">
    <property type="nucleotide sequence ID" value="NZ_JADQDO010000013.1"/>
</dbReference>
<proteinExistence type="predicted"/>
<name>A0A931FR77_9HYPH</name>
<gene>
    <name evidence="2" type="ORF">I2H38_18960</name>
</gene>
<feature type="transmembrane region" description="Helical" evidence="1">
    <location>
        <begin position="12"/>
        <end position="32"/>
    </location>
</feature>
<organism evidence="2 3">
    <name type="scientific">Microvirga alba</name>
    <dbReference type="NCBI Taxonomy" id="2791025"/>
    <lineage>
        <taxon>Bacteria</taxon>
        <taxon>Pseudomonadati</taxon>
        <taxon>Pseudomonadota</taxon>
        <taxon>Alphaproteobacteria</taxon>
        <taxon>Hyphomicrobiales</taxon>
        <taxon>Methylobacteriaceae</taxon>
        <taxon>Microvirga</taxon>
    </lineage>
</organism>
<dbReference type="InterPro" id="IPR052712">
    <property type="entry name" value="Acid_resist_chaperone_HdeD"/>
</dbReference>
<feature type="transmembrane region" description="Helical" evidence="1">
    <location>
        <begin position="155"/>
        <end position="174"/>
    </location>
</feature>
<evidence type="ECO:0000313" key="3">
    <source>
        <dbReference type="Proteomes" id="UP000599312"/>
    </source>
</evidence>
<sequence>MHDDQLGLDTRWVGFLLLGIVLMICGGAAVWLPSKSTVATSTVLGAVLAIAGAVTIVQTFQVKEWAGFVWQLLCGAAEVVGGLLIWLNPIKGAAAITLLVAIVLVAQGLAQLGLAFKIRPQRGWGWLGLAGLACIAISAMLVLRFPFPNVSAPGAMAGVALILAGIAYMILAVGRLKARSEPPS</sequence>
<feature type="transmembrane region" description="Helical" evidence="1">
    <location>
        <begin position="123"/>
        <end position="143"/>
    </location>
</feature>
<dbReference type="EMBL" id="JADQDO010000013">
    <property type="protein sequence ID" value="MBF9235447.1"/>
    <property type="molecule type" value="Genomic_DNA"/>
</dbReference>
<dbReference type="Pfam" id="PF03729">
    <property type="entry name" value="DUF308"/>
    <property type="match status" value="1"/>
</dbReference>
<dbReference type="Proteomes" id="UP000599312">
    <property type="component" value="Unassembled WGS sequence"/>
</dbReference>
<evidence type="ECO:0000256" key="1">
    <source>
        <dbReference type="SAM" id="Phobius"/>
    </source>
</evidence>
<keyword evidence="1" id="KW-1133">Transmembrane helix</keyword>
<protein>
    <submittedName>
        <fullName evidence="2">HdeD family acid-resistance protein</fullName>
    </submittedName>
</protein>
<comment type="caution">
    <text evidence="2">The sequence shown here is derived from an EMBL/GenBank/DDBJ whole genome shotgun (WGS) entry which is preliminary data.</text>
</comment>
<feature type="transmembrane region" description="Helical" evidence="1">
    <location>
        <begin position="38"/>
        <end position="57"/>
    </location>
</feature>
<dbReference type="AlphaFoldDB" id="A0A931FR77"/>
<keyword evidence="1" id="KW-0812">Transmembrane</keyword>
<keyword evidence="1" id="KW-0472">Membrane</keyword>
<feature type="transmembrane region" description="Helical" evidence="1">
    <location>
        <begin position="69"/>
        <end position="87"/>
    </location>
</feature>
<reference evidence="2" key="1">
    <citation type="submission" date="2020-11" db="EMBL/GenBank/DDBJ databases">
        <authorList>
            <person name="Kim M.K."/>
        </authorList>
    </citation>
    <scope>NUCLEOTIDE SEQUENCE</scope>
    <source>
        <strain evidence="2">BT350</strain>
    </source>
</reference>